<evidence type="ECO:0000256" key="10">
    <source>
        <dbReference type="ARBA" id="ARBA00023316"/>
    </source>
</evidence>
<evidence type="ECO:0000313" key="16">
    <source>
        <dbReference type="EMBL" id="KKA28462.1"/>
    </source>
</evidence>
<feature type="domain" description="Rhamnogalacturonase B N-terminal" evidence="13">
    <location>
        <begin position="25"/>
        <end position="283"/>
    </location>
</feature>
<keyword evidence="6" id="KW-0732">Signal</keyword>
<reference evidence="16 17" key="1">
    <citation type="submission" date="2015-03" db="EMBL/GenBank/DDBJ databases">
        <authorList>
            <person name="Radwan O."/>
            <person name="Al-Naeli F.A."/>
            <person name="Rendon G.A."/>
            <person name="Fields C."/>
        </authorList>
    </citation>
    <scope>NUCLEOTIDE SEQUENCE [LARGE SCALE GENOMIC DNA]</scope>
    <source>
        <strain evidence="16">CR-DP1</strain>
    </source>
</reference>
<keyword evidence="10" id="KW-0961">Cell wall biogenesis/degradation</keyword>
<comment type="caution">
    <text evidence="16">The sequence shown here is derived from an EMBL/GenBank/DDBJ whole genome shotgun (WGS) entry which is preliminary data.</text>
</comment>
<proteinExistence type="inferred from homology"/>
<dbReference type="CDD" id="cd10320">
    <property type="entry name" value="RGL4_N"/>
    <property type="match status" value="1"/>
</dbReference>
<dbReference type="Pfam" id="PF14683">
    <property type="entry name" value="CBM-like"/>
    <property type="match status" value="1"/>
</dbReference>
<evidence type="ECO:0000313" key="17">
    <source>
        <dbReference type="Proteomes" id="UP000033483"/>
    </source>
</evidence>
<keyword evidence="7" id="KW-1015">Disulfide bond</keyword>
<dbReference type="CDD" id="cd10316">
    <property type="entry name" value="RGL4_M"/>
    <property type="match status" value="1"/>
</dbReference>
<feature type="region of interest" description="Disordered" evidence="12">
    <location>
        <begin position="545"/>
        <end position="574"/>
    </location>
</feature>
<dbReference type="OrthoDB" id="114708at2759"/>
<evidence type="ECO:0000259" key="15">
    <source>
        <dbReference type="Pfam" id="PF14686"/>
    </source>
</evidence>
<dbReference type="AlphaFoldDB" id="A0A0F4ZD57"/>
<dbReference type="GO" id="GO:0030246">
    <property type="term" value="F:carbohydrate binding"/>
    <property type="evidence" value="ECO:0007669"/>
    <property type="project" value="InterPro"/>
</dbReference>
<dbReference type="PANTHER" id="PTHR36574">
    <property type="entry name" value="RHAMNOGALACTURONATE LYASE-RELATED"/>
    <property type="match status" value="1"/>
</dbReference>
<dbReference type="Gene3D" id="2.60.120.260">
    <property type="entry name" value="Galactose-binding domain-like"/>
    <property type="match status" value="1"/>
</dbReference>
<dbReference type="PANTHER" id="PTHR36574:SF1">
    <property type="entry name" value="RHAMNOGALACTURONATE LYASE-RELATED"/>
    <property type="match status" value="1"/>
</dbReference>
<keyword evidence="11" id="KW-0624">Polysaccharide degradation</keyword>
<dbReference type="GO" id="GO:0005576">
    <property type="term" value="C:extracellular region"/>
    <property type="evidence" value="ECO:0007669"/>
    <property type="project" value="UniProtKB-SubCell"/>
</dbReference>
<dbReference type="Gene3D" id="2.60.40.1120">
    <property type="entry name" value="Carboxypeptidase-like, regulatory domain"/>
    <property type="match status" value="1"/>
</dbReference>
<dbReference type="InterPro" id="IPR008979">
    <property type="entry name" value="Galactose-bd-like_sf"/>
</dbReference>
<evidence type="ECO:0000256" key="9">
    <source>
        <dbReference type="ARBA" id="ARBA00023277"/>
    </source>
</evidence>
<evidence type="ECO:0000256" key="7">
    <source>
        <dbReference type="ARBA" id="ARBA00023157"/>
    </source>
</evidence>
<dbReference type="InterPro" id="IPR015364">
    <property type="entry name" value="RhgB_N"/>
</dbReference>
<name>A0A0F4ZD57_9PEZI</name>
<evidence type="ECO:0000256" key="1">
    <source>
        <dbReference type="ARBA" id="ARBA00001324"/>
    </source>
</evidence>
<dbReference type="Pfam" id="PF09284">
    <property type="entry name" value="RhgB_N"/>
    <property type="match status" value="1"/>
</dbReference>
<evidence type="ECO:0000259" key="14">
    <source>
        <dbReference type="Pfam" id="PF14683"/>
    </source>
</evidence>
<feature type="domain" description="Rhamnogalacturonan lyase" evidence="15">
    <location>
        <begin position="289"/>
        <end position="362"/>
    </location>
</feature>
<evidence type="ECO:0000256" key="8">
    <source>
        <dbReference type="ARBA" id="ARBA00023239"/>
    </source>
</evidence>
<dbReference type="EMBL" id="LAEV01001306">
    <property type="protein sequence ID" value="KKA28462.1"/>
    <property type="molecule type" value="Genomic_DNA"/>
</dbReference>
<dbReference type="InterPro" id="IPR011013">
    <property type="entry name" value="Gal_mutarotase_sf_dom"/>
</dbReference>
<dbReference type="InterPro" id="IPR029413">
    <property type="entry name" value="RG-lyase_II"/>
</dbReference>
<dbReference type="InterPro" id="IPR029411">
    <property type="entry name" value="RG-lyase_III"/>
</dbReference>
<dbReference type="SUPFAM" id="SSF49785">
    <property type="entry name" value="Galactose-binding domain-like"/>
    <property type="match status" value="1"/>
</dbReference>
<keyword evidence="5" id="KW-0964">Secreted</keyword>
<evidence type="ECO:0000256" key="2">
    <source>
        <dbReference type="ARBA" id="ARBA00004613"/>
    </source>
</evidence>
<evidence type="ECO:0000256" key="5">
    <source>
        <dbReference type="ARBA" id="ARBA00022525"/>
    </source>
</evidence>
<dbReference type="FunFam" id="2.60.120.260:FF:000102">
    <property type="entry name" value="Rhamnogalacturonate lyase A"/>
    <property type="match status" value="1"/>
</dbReference>
<dbReference type="GO" id="GO:0102210">
    <property type="term" value="F:rhamnogalacturonan endolyase activity"/>
    <property type="evidence" value="ECO:0007669"/>
    <property type="project" value="UniProtKB-EC"/>
</dbReference>
<dbReference type="CDD" id="cd10317">
    <property type="entry name" value="RGL4_C"/>
    <property type="match status" value="1"/>
</dbReference>
<comment type="subcellular location">
    <subcellularLocation>
        <location evidence="2">Secreted</location>
    </subcellularLocation>
</comment>
<comment type="catalytic activity">
    <reaction evidence="1">
        <text>Endotype eliminative cleavage of L-alpha-rhamnopyranosyl-(1-&gt;4)-alpha-D-galactopyranosyluronic acid bonds of rhamnogalacturonan I domains in ramified hairy regions of pectin leaving L-rhamnopyranose at the reducing end and 4-deoxy-4,5-unsaturated D-galactopyranosyluronic acid at the non-reducing end.</text>
        <dbReference type="EC" id="4.2.2.23"/>
    </reaction>
</comment>
<dbReference type="EC" id="4.2.2.23" evidence="4"/>
<dbReference type="Pfam" id="PF14686">
    <property type="entry name" value="fn3_3"/>
    <property type="match status" value="1"/>
</dbReference>
<keyword evidence="17" id="KW-1185">Reference proteome</keyword>
<comment type="similarity">
    <text evidence="3">Belongs to the polysaccharide lyase 4 family.</text>
</comment>
<evidence type="ECO:0000256" key="3">
    <source>
        <dbReference type="ARBA" id="ARBA00010418"/>
    </source>
</evidence>
<protein>
    <recommendedName>
        <fullName evidence="4">rhamnogalacturonan endolyase</fullName>
        <ecNumber evidence="4">4.2.2.23</ecNumber>
    </recommendedName>
</protein>
<dbReference type="InterPro" id="IPR016590">
    <property type="entry name" value="Rhamnogalacturonase_B"/>
</dbReference>
<evidence type="ECO:0000256" key="4">
    <source>
        <dbReference type="ARBA" id="ARBA00012437"/>
    </source>
</evidence>
<accession>A0A0F4ZD57</accession>
<dbReference type="SUPFAM" id="SSF49452">
    <property type="entry name" value="Starch-binding domain-like"/>
    <property type="match status" value="1"/>
</dbReference>
<dbReference type="GO" id="GO:0071555">
    <property type="term" value="P:cell wall organization"/>
    <property type="evidence" value="ECO:0007669"/>
    <property type="project" value="UniProtKB-KW"/>
</dbReference>
<evidence type="ECO:0000256" key="6">
    <source>
        <dbReference type="ARBA" id="ARBA00022729"/>
    </source>
</evidence>
<keyword evidence="8" id="KW-0456">Lyase</keyword>
<dbReference type="InterPro" id="IPR014718">
    <property type="entry name" value="GH-type_carb-bd"/>
</dbReference>
<dbReference type="Gene3D" id="2.70.98.10">
    <property type="match status" value="1"/>
</dbReference>
<evidence type="ECO:0000256" key="12">
    <source>
        <dbReference type="SAM" id="MobiDB-lite"/>
    </source>
</evidence>
<evidence type="ECO:0000259" key="13">
    <source>
        <dbReference type="Pfam" id="PF09284"/>
    </source>
</evidence>
<dbReference type="SUPFAM" id="SSF74650">
    <property type="entry name" value="Galactose mutarotase-like"/>
    <property type="match status" value="1"/>
</dbReference>
<dbReference type="InterPro" id="IPR013784">
    <property type="entry name" value="Carb-bd-like_fold"/>
</dbReference>
<dbReference type="GO" id="GO:0045490">
    <property type="term" value="P:pectin catabolic process"/>
    <property type="evidence" value="ECO:0007669"/>
    <property type="project" value="TreeGrafter"/>
</dbReference>
<gene>
    <name evidence="16" type="ORF">TD95_002576</name>
</gene>
<feature type="domain" description="Rhamnogalacturonan lyase" evidence="14">
    <location>
        <begin position="376"/>
        <end position="539"/>
    </location>
</feature>
<organism evidence="16 17">
    <name type="scientific">Thielaviopsis punctulata</name>
    <dbReference type="NCBI Taxonomy" id="72032"/>
    <lineage>
        <taxon>Eukaryota</taxon>
        <taxon>Fungi</taxon>
        <taxon>Dikarya</taxon>
        <taxon>Ascomycota</taxon>
        <taxon>Pezizomycotina</taxon>
        <taxon>Sordariomycetes</taxon>
        <taxon>Hypocreomycetidae</taxon>
        <taxon>Microascales</taxon>
        <taxon>Ceratocystidaceae</taxon>
        <taxon>Thielaviopsis</taxon>
    </lineage>
</organism>
<dbReference type="Proteomes" id="UP000033483">
    <property type="component" value="Unassembled WGS sequence"/>
</dbReference>
<evidence type="ECO:0000256" key="11">
    <source>
        <dbReference type="ARBA" id="ARBA00023326"/>
    </source>
</evidence>
<sequence>MVAASSLRALGTSALLFGSGAYAAFGYTKSGSNYVIDAGSADSLVVTVVGSSCDVSSIKFKGTELQAKGGRTQIGSGLGSASVSVASATSGNDKFVKVTCKTSTLTHYIIVKEGEANLYMGTYITAEPAIGELRYLARLNANVLPYEYPFGECSDTAGATSTIEGSDVFMVDGQSRSKFYSSNRFMDMDAYCAYGTGSNPMHACFVAIDMETSSGGPFFRDINSNRAATDTVNLSWYMNSGHVKTEAWRVGLNGPYVLAFTTDKVPKSADYDTSFFADMNISGYVPKSARGTVTGKATGVSSPFTPVVHWYNKDAQYWAKPSADGTFTSPAMKPGTYTMVLYQTEYQVATSTVTVSAGKATAHNIASNYTAPANSLFKIGEFDGQPFEMLNGDKFLRMHPSDKRMASWTPSSFVVGTSKPSDFPMALFKSVNSPATIEFNLDSAPGAATFHISTTLSANGGRPEVTVNGWTAAWPPAPVKIDSRGVTRGAYRGYGEQYNLAIPAGKLVKGSNKITIGVLSGSSGTTFLSPSFIVDAMELYTEGSTSQAKEAKPKEAATTSSVVEQAPAPTKASETAAVTSSAAVSSAPASSALTTAPQAVIETSTPVSALVSTLVTKTKSACKAKRTKNATA</sequence>
<keyword evidence="9" id="KW-0119">Carbohydrate metabolism</keyword>